<dbReference type="PANTHER" id="PTHR30269:SF0">
    <property type="entry name" value="MEMBRANE TRANSPORTER PROTEIN YFCA-RELATED"/>
    <property type="match status" value="1"/>
</dbReference>
<comment type="similarity">
    <text evidence="2 8">Belongs to the 4-toluene sulfonate uptake permease (TSUP) (TC 2.A.102) family.</text>
</comment>
<reference evidence="9 10" key="1">
    <citation type="submission" date="2014-09" db="EMBL/GenBank/DDBJ databases">
        <title>Whole genome shotgun sequence of Escherichia vulneris NBRC 102420.</title>
        <authorList>
            <person name="Yoshida Y."/>
            <person name="Hosoyama A."/>
            <person name="Tsuchikane K."/>
            <person name="Ohji S."/>
            <person name="Ichikawa N."/>
            <person name="Kimura A."/>
            <person name="Yamazoe A."/>
            <person name="Ezaki T."/>
            <person name="Fujita N."/>
        </authorList>
    </citation>
    <scope>NUCLEOTIDE SEQUENCE [LARGE SCALE GENOMIC DNA]</scope>
    <source>
        <strain evidence="9 10">NBRC 102420</strain>
    </source>
</reference>
<keyword evidence="10" id="KW-1185">Reference proteome</keyword>
<dbReference type="Pfam" id="PF01925">
    <property type="entry name" value="TauE"/>
    <property type="match status" value="1"/>
</dbReference>
<dbReference type="OrthoDB" id="554695at2"/>
<evidence type="ECO:0000256" key="7">
    <source>
        <dbReference type="ARBA" id="ARBA00023136"/>
    </source>
</evidence>
<evidence type="ECO:0000313" key="10">
    <source>
        <dbReference type="Proteomes" id="UP000029462"/>
    </source>
</evidence>
<organism evidence="9 10">
    <name type="scientific">Pseudescherichia vulneris NBRC 102420</name>
    <dbReference type="NCBI Taxonomy" id="1115515"/>
    <lineage>
        <taxon>Bacteria</taxon>
        <taxon>Pseudomonadati</taxon>
        <taxon>Pseudomonadota</taxon>
        <taxon>Gammaproteobacteria</taxon>
        <taxon>Enterobacterales</taxon>
        <taxon>Enterobacteriaceae</taxon>
        <taxon>Pseudescherichia</taxon>
    </lineage>
</organism>
<dbReference type="eggNOG" id="COG0730">
    <property type="taxonomic scope" value="Bacteria"/>
</dbReference>
<dbReference type="RefSeq" id="WP_042389502.1">
    <property type="nucleotide sequence ID" value="NZ_BBMZ01000007.1"/>
</dbReference>
<evidence type="ECO:0000256" key="1">
    <source>
        <dbReference type="ARBA" id="ARBA00004651"/>
    </source>
</evidence>
<protein>
    <recommendedName>
        <fullName evidence="8">Probable membrane transporter protein</fullName>
    </recommendedName>
</protein>
<dbReference type="EMBL" id="BBMZ01000007">
    <property type="protein sequence ID" value="GAL57285.1"/>
    <property type="molecule type" value="Genomic_DNA"/>
</dbReference>
<keyword evidence="5 8" id="KW-0812">Transmembrane</keyword>
<dbReference type="InterPro" id="IPR002781">
    <property type="entry name" value="TM_pro_TauE-like"/>
</dbReference>
<feature type="transmembrane region" description="Helical" evidence="8">
    <location>
        <begin position="139"/>
        <end position="158"/>
    </location>
</feature>
<evidence type="ECO:0000256" key="4">
    <source>
        <dbReference type="ARBA" id="ARBA00022475"/>
    </source>
</evidence>
<dbReference type="PANTHER" id="PTHR30269">
    <property type="entry name" value="TRANSMEMBRANE PROTEIN YFCA"/>
    <property type="match status" value="1"/>
</dbReference>
<dbReference type="GO" id="GO:0005886">
    <property type="term" value="C:plasma membrane"/>
    <property type="evidence" value="ECO:0007669"/>
    <property type="project" value="UniProtKB-SubCell"/>
</dbReference>
<dbReference type="GeneID" id="88816293"/>
<keyword evidence="7 8" id="KW-0472">Membrane</keyword>
<keyword evidence="8" id="KW-0997">Cell inner membrane</keyword>
<keyword evidence="4 8" id="KW-1003">Cell membrane</keyword>
<sequence length="270" mass="28513">MENFSDLFLVSPLLLAVLFFVALLAGFIDALAGGGGLLTVPALLAAGMTPAQALATNKLQACGGSLSSSLYFLRRGVVKLGDQKLNILMTFIGSTTGALLVQHVQSDILRQILPVLVISIGLYFLLMPKLGEEDRQRRLYGLPFALVAGGCVGFYDGFFGPGAGSFYALAFVTLCGFNLAKSTAHAKVLNATSNLGGLLLFIIGGKVVWATGFVMLAGQFIGARLGSRLVLSKGQKLIRPMIVIVSAVMSAKLLFDSHGQEILHWVGIHA</sequence>
<dbReference type="Proteomes" id="UP000029462">
    <property type="component" value="Unassembled WGS sequence"/>
</dbReference>
<gene>
    <name evidence="9" type="primary">yfcA</name>
    <name evidence="9" type="ORF">EV102420_07_01030</name>
</gene>
<feature type="transmembrane region" description="Helical" evidence="8">
    <location>
        <begin position="108"/>
        <end position="127"/>
    </location>
</feature>
<name>A0A090UXE0_PSEVU</name>
<evidence type="ECO:0000256" key="2">
    <source>
        <dbReference type="ARBA" id="ARBA00009142"/>
    </source>
</evidence>
<dbReference type="STRING" id="1115515.EV102420_07_01030"/>
<dbReference type="NCBIfam" id="NF007909">
    <property type="entry name" value="PRK10621.1"/>
    <property type="match status" value="1"/>
</dbReference>
<proteinExistence type="inferred from homology"/>
<dbReference type="AlphaFoldDB" id="A0A090UXE0"/>
<comment type="subcellular location">
    <subcellularLocation>
        <location evidence="8">Cell inner membrane</location>
        <topology evidence="8">Multi-pass membrane protein</topology>
    </subcellularLocation>
    <subcellularLocation>
        <location evidence="1">Cell membrane</location>
        <topology evidence="1">Multi-pass membrane protein</topology>
    </subcellularLocation>
</comment>
<feature type="transmembrane region" description="Helical" evidence="8">
    <location>
        <begin position="195"/>
        <end position="217"/>
    </location>
</feature>
<comment type="caution">
    <text evidence="9">The sequence shown here is derived from an EMBL/GenBank/DDBJ whole genome shotgun (WGS) entry which is preliminary data.</text>
</comment>
<evidence type="ECO:0000256" key="3">
    <source>
        <dbReference type="ARBA" id="ARBA00022448"/>
    </source>
</evidence>
<accession>A0A090UXE0</accession>
<evidence type="ECO:0000256" key="8">
    <source>
        <dbReference type="RuleBase" id="RU363041"/>
    </source>
</evidence>
<evidence type="ECO:0000313" key="9">
    <source>
        <dbReference type="EMBL" id="GAL57285.1"/>
    </source>
</evidence>
<feature type="transmembrane region" description="Helical" evidence="8">
    <location>
        <begin position="164"/>
        <end position="183"/>
    </location>
</feature>
<dbReference type="InterPro" id="IPR052017">
    <property type="entry name" value="TSUP"/>
</dbReference>
<keyword evidence="6 8" id="KW-1133">Transmembrane helix</keyword>
<evidence type="ECO:0000256" key="5">
    <source>
        <dbReference type="ARBA" id="ARBA00022692"/>
    </source>
</evidence>
<evidence type="ECO:0000256" key="6">
    <source>
        <dbReference type="ARBA" id="ARBA00022989"/>
    </source>
</evidence>
<keyword evidence="3" id="KW-0813">Transport</keyword>